<dbReference type="Gene3D" id="1.10.10.1460">
    <property type="match status" value="1"/>
</dbReference>
<feature type="region of interest" description="Disordered" evidence="1">
    <location>
        <begin position="316"/>
        <end position="349"/>
    </location>
</feature>
<reference evidence="3" key="1">
    <citation type="journal article" date="2012" name="Proc. Natl. Acad. Sci. U.S.A.">
        <title>Antigenic diversity is generated by distinct evolutionary mechanisms in African trypanosome species.</title>
        <authorList>
            <person name="Jackson A.P."/>
            <person name="Berry A."/>
            <person name="Aslett M."/>
            <person name="Allison H.C."/>
            <person name="Burton P."/>
            <person name="Vavrova-Anderson J."/>
            <person name="Brown R."/>
            <person name="Browne H."/>
            <person name="Corton N."/>
            <person name="Hauser H."/>
            <person name="Gamble J."/>
            <person name="Gilderthorp R."/>
            <person name="Marcello L."/>
            <person name="McQuillan J."/>
            <person name="Otto T.D."/>
            <person name="Quail M.A."/>
            <person name="Sanders M.J."/>
            <person name="van Tonder A."/>
            <person name="Ginger M.L."/>
            <person name="Field M.C."/>
            <person name="Barry J.D."/>
            <person name="Hertz-Fowler C."/>
            <person name="Berriman M."/>
        </authorList>
    </citation>
    <scope>NUCLEOTIDE SEQUENCE</scope>
    <source>
        <strain evidence="3">Y486</strain>
    </source>
</reference>
<name>G0U654_TRYVY</name>
<feature type="compositionally biased region" description="Polar residues" evidence="1">
    <location>
        <begin position="225"/>
        <end position="245"/>
    </location>
</feature>
<protein>
    <recommendedName>
        <fullName evidence="2">FAM13A-like domain-containing protein</fullName>
    </recommendedName>
</protein>
<accession>G0U654</accession>
<dbReference type="PANTHER" id="PTHR15904">
    <property type="entry name" value="FAM13"/>
    <property type="match status" value="1"/>
</dbReference>
<dbReference type="InterPro" id="IPR059029">
    <property type="entry name" value="FAM13A_dom"/>
</dbReference>
<organism evidence="3">
    <name type="scientific">Trypanosoma vivax (strain Y486)</name>
    <dbReference type="NCBI Taxonomy" id="1055687"/>
    <lineage>
        <taxon>Eukaryota</taxon>
        <taxon>Discoba</taxon>
        <taxon>Euglenozoa</taxon>
        <taxon>Kinetoplastea</taxon>
        <taxon>Metakinetoplastina</taxon>
        <taxon>Trypanosomatida</taxon>
        <taxon>Trypanosomatidae</taxon>
        <taxon>Trypanosoma</taxon>
        <taxon>Duttonella</taxon>
    </lineage>
</organism>
<dbReference type="VEuPathDB" id="TriTrypDB:TvY486_1004100"/>
<dbReference type="EMBL" id="HE573026">
    <property type="protein sequence ID" value="CCC51357.1"/>
    <property type="molecule type" value="Genomic_DNA"/>
</dbReference>
<gene>
    <name evidence="3" type="ORF">TVY486_1004100</name>
</gene>
<evidence type="ECO:0000256" key="1">
    <source>
        <dbReference type="SAM" id="MobiDB-lite"/>
    </source>
</evidence>
<dbReference type="InterPro" id="IPR039102">
    <property type="entry name" value="FAM13"/>
</dbReference>
<sequence length="349" mass="38610">MDPDDLLFQAAAQTIDALSFSQTHVIDRDFRAHSRATIDSVRSLQREQRNRVDDTYGPRNPTVDTVAAQLLASYRGEIGLLELSHEGEESRSLSPSGVVTTPLVMAGMTHSKCLLFKREMKQRIHEWERAFREERGVAVTAHEKGALRQVYELYKTAKNRLRDNSPHSGSEQNPSHTLGFQQRQQGATLYGGCQVEGDAEGEAPGSMGWNSSTVSHYGHIDDHSVSTGMPGSSMAHTSTPRQSQAADEPIETADVSSPTAGKGIPASHMSNEELAVEKRNLKRVLHKFESKFEQRHGYAPTKNDRRSLAREYTRYGELKNEILRRSSGSNAHHDGSDEGSRGMSSNLPG</sequence>
<feature type="region of interest" description="Disordered" evidence="1">
    <location>
        <begin position="194"/>
        <end position="273"/>
    </location>
</feature>
<evidence type="ECO:0000313" key="3">
    <source>
        <dbReference type="EMBL" id="CCC51357.1"/>
    </source>
</evidence>
<evidence type="ECO:0000259" key="2">
    <source>
        <dbReference type="Pfam" id="PF26116"/>
    </source>
</evidence>
<dbReference type="PANTHER" id="PTHR15904:SF17">
    <property type="entry name" value="RHO-GAP DOMAIN-CONTAINING PROTEIN"/>
    <property type="match status" value="1"/>
</dbReference>
<feature type="domain" description="FAM13A-like" evidence="2">
    <location>
        <begin position="269"/>
        <end position="322"/>
    </location>
</feature>
<dbReference type="AlphaFoldDB" id="G0U654"/>
<dbReference type="Pfam" id="PF26116">
    <property type="entry name" value="FAM13A"/>
    <property type="match status" value="1"/>
</dbReference>
<feature type="compositionally biased region" description="Basic and acidic residues" evidence="1">
    <location>
        <begin position="331"/>
        <end position="340"/>
    </location>
</feature>
<dbReference type="OMA" id="RHDRHGF"/>
<proteinExistence type="predicted"/>